<dbReference type="InterPro" id="IPR050275">
    <property type="entry name" value="PGM_Phosphatase"/>
</dbReference>
<reference evidence="2 3" key="1">
    <citation type="submission" date="2016-11" db="EMBL/GenBank/DDBJ databases">
        <title>Description of two novel members of the family Erysipelotrichaceae: Ileibacterium lipovorans gen. nov., sp. nov. and Dubosiella newyorkensis, gen. nov., sp. nov.</title>
        <authorList>
            <person name="Cox L.M."/>
            <person name="Sohn J."/>
            <person name="Tyrrell K.L."/>
            <person name="Citron D.M."/>
            <person name="Lawson P.A."/>
            <person name="Patel N.B."/>
            <person name="Iizumi T."/>
            <person name="Perez-Perez G.I."/>
            <person name="Goldstein E.J."/>
            <person name="Blaser M.J."/>
        </authorList>
    </citation>
    <scope>NUCLEOTIDE SEQUENCE [LARGE SCALE GENOMIC DNA]</scope>
    <source>
        <strain evidence="2 3">NYU-BL-A4</strain>
    </source>
</reference>
<dbReference type="GO" id="GO:0005737">
    <property type="term" value="C:cytoplasm"/>
    <property type="evidence" value="ECO:0007669"/>
    <property type="project" value="TreeGrafter"/>
</dbReference>
<evidence type="ECO:0000313" key="2">
    <source>
        <dbReference type="EMBL" id="OLU47266.1"/>
    </source>
</evidence>
<proteinExistence type="predicted"/>
<dbReference type="Gene3D" id="3.40.50.1240">
    <property type="entry name" value="Phosphoglycerate mutase-like"/>
    <property type="match status" value="1"/>
</dbReference>
<gene>
    <name evidence="2" type="ORF">BO225_03455</name>
</gene>
<dbReference type="GeneID" id="78275004"/>
<evidence type="ECO:0000256" key="1">
    <source>
        <dbReference type="PIRSR" id="PIRSR613078-2"/>
    </source>
</evidence>
<dbReference type="PROSITE" id="PS00175">
    <property type="entry name" value="PG_MUTASE"/>
    <property type="match status" value="1"/>
</dbReference>
<dbReference type="SMART" id="SM00855">
    <property type="entry name" value="PGAM"/>
    <property type="match status" value="1"/>
</dbReference>
<sequence length="194" mass="22681">MKKTLYLMRHGETEFNKKKRIQGWTDSPLTQNGIDQAKKAKEWFEKNKIQFTHAYCSTSERASDTLELITTLSYKRLKGLKEMNFGKFDGESESLNPPLDQYDTFFSVYGNGETRAQVQQRMNETITNIMRHSDHESVLIVSHGGAIANFYRKWENESPIKKNEPFYNCCILKYIYEDGKFILENVVNENKPAR</sequence>
<dbReference type="SUPFAM" id="SSF53254">
    <property type="entry name" value="Phosphoglycerate mutase-like"/>
    <property type="match status" value="1"/>
</dbReference>
<protein>
    <submittedName>
        <fullName evidence="2">Histidine phosphatase family protein</fullName>
    </submittedName>
</protein>
<feature type="binding site" evidence="1">
    <location>
        <begin position="9"/>
        <end position="16"/>
    </location>
    <ligand>
        <name>substrate</name>
    </ligand>
</feature>
<keyword evidence="3" id="KW-1185">Reference proteome</keyword>
<dbReference type="RefSeq" id="WP_076340893.1">
    <property type="nucleotide sequence ID" value="NZ_CAJTMI010000011.1"/>
</dbReference>
<dbReference type="InterPro" id="IPR029033">
    <property type="entry name" value="His_PPase_superfam"/>
</dbReference>
<name>A0A1U7NP63_9FIRM</name>
<dbReference type="InterPro" id="IPR013078">
    <property type="entry name" value="His_Pase_superF_clade-1"/>
</dbReference>
<dbReference type="CDD" id="cd07067">
    <property type="entry name" value="HP_PGM_like"/>
    <property type="match status" value="1"/>
</dbReference>
<comment type="caution">
    <text evidence="2">The sequence shown here is derived from an EMBL/GenBank/DDBJ whole genome shotgun (WGS) entry which is preliminary data.</text>
</comment>
<evidence type="ECO:0000313" key="3">
    <source>
        <dbReference type="Proteomes" id="UP000186705"/>
    </source>
</evidence>
<accession>A0A1U7NP63</accession>
<organism evidence="2 3">
    <name type="scientific">Dubosiella newyorkensis</name>
    <dbReference type="NCBI Taxonomy" id="1862672"/>
    <lineage>
        <taxon>Bacteria</taxon>
        <taxon>Bacillati</taxon>
        <taxon>Bacillota</taxon>
        <taxon>Erysipelotrichia</taxon>
        <taxon>Erysipelotrichales</taxon>
        <taxon>Erysipelotrichaceae</taxon>
        <taxon>Dubosiella</taxon>
    </lineage>
</organism>
<dbReference type="InterPro" id="IPR001345">
    <property type="entry name" value="PG/BPGM_mutase_AS"/>
</dbReference>
<dbReference type="STRING" id="1862672.BO225_03455"/>
<feature type="binding site" evidence="1">
    <location>
        <position position="61"/>
    </location>
    <ligand>
        <name>substrate</name>
    </ligand>
</feature>
<dbReference type="Pfam" id="PF00300">
    <property type="entry name" value="His_Phos_1"/>
    <property type="match status" value="1"/>
</dbReference>
<dbReference type="PANTHER" id="PTHR48100:SF5">
    <property type="entry name" value="HISTIDINE PHOSPHATASE FAMILY PROTEIN"/>
    <property type="match status" value="1"/>
</dbReference>
<dbReference type="GO" id="GO:0016791">
    <property type="term" value="F:phosphatase activity"/>
    <property type="evidence" value="ECO:0007669"/>
    <property type="project" value="TreeGrafter"/>
</dbReference>
<dbReference type="OrthoDB" id="9782128at2"/>
<dbReference type="EMBL" id="MPKA01000053">
    <property type="protein sequence ID" value="OLU47266.1"/>
    <property type="molecule type" value="Genomic_DNA"/>
</dbReference>
<dbReference type="PANTHER" id="PTHR48100">
    <property type="entry name" value="BROAD-SPECIFICITY PHOSPHATASE YOR283W-RELATED"/>
    <property type="match status" value="1"/>
</dbReference>
<dbReference type="Proteomes" id="UP000186705">
    <property type="component" value="Unassembled WGS sequence"/>
</dbReference>
<dbReference type="AlphaFoldDB" id="A0A1U7NP63"/>